<organism evidence="3">
    <name type="scientific">bioreactor metagenome</name>
    <dbReference type="NCBI Taxonomy" id="1076179"/>
    <lineage>
        <taxon>unclassified sequences</taxon>
        <taxon>metagenomes</taxon>
        <taxon>ecological metagenomes</taxon>
    </lineage>
</organism>
<feature type="domain" description="Beta-ketoacyl-[acyl-carrier-protein] synthase III C-terminal" evidence="2">
    <location>
        <begin position="2"/>
        <end position="62"/>
    </location>
</feature>
<name>A0A645BBK3_9ZZZZ</name>
<evidence type="ECO:0000256" key="1">
    <source>
        <dbReference type="ARBA" id="ARBA00022679"/>
    </source>
</evidence>
<reference evidence="3" key="1">
    <citation type="submission" date="2019-08" db="EMBL/GenBank/DDBJ databases">
        <authorList>
            <person name="Kucharzyk K."/>
            <person name="Murdoch R.W."/>
            <person name="Higgins S."/>
            <person name="Loffler F."/>
        </authorList>
    </citation>
    <scope>NUCLEOTIDE SEQUENCE</scope>
</reference>
<dbReference type="GO" id="GO:0016746">
    <property type="term" value="F:acyltransferase activity"/>
    <property type="evidence" value="ECO:0007669"/>
    <property type="project" value="InterPro"/>
</dbReference>
<keyword evidence="1" id="KW-0808">Transferase</keyword>
<dbReference type="SUPFAM" id="SSF53901">
    <property type="entry name" value="Thiolase-like"/>
    <property type="match status" value="1"/>
</dbReference>
<dbReference type="Pfam" id="PF08541">
    <property type="entry name" value="ACP_syn_III_C"/>
    <property type="match status" value="1"/>
</dbReference>
<dbReference type="EMBL" id="VSSQ01018868">
    <property type="protein sequence ID" value="MPM62448.1"/>
    <property type="molecule type" value="Genomic_DNA"/>
</dbReference>
<dbReference type="InterPro" id="IPR013747">
    <property type="entry name" value="ACP_syn_III_C"/>
</dbReference>
<evidence type="ECO:0000313" key="3">
    <source>
        <dbReference type="EMBL" id="MPM62448.1"/>
    </source>
</evidence>
<accession>A0A645BBK3</accession>
<protein>
    <recommendedName>
        <fullName evidence="2">Beta-ketoacyl-[acyl-carrier-protein] synthase III C-terminal domain-containing protein</fullName>
    </recommendedName>
</protein>
<gene>
    <name evidence="3" type="ORF">SDC9_109320</name>
</gene>
<evidence type="ECO:0000259" key="2">
    <source>
        <dbReference type="Pfam" id="PF08541"/>
    </source>
</evidence>
<proteinExistence type="predicted"/>
<dbReference type="InterPro" id="IPR016039">
    <property type="entry name" value="Thiolase-like"/>
</dbReference>
<dbReference type="AlphaFoldDB" id="A0A645BBK3"/>
<sequence>MDDLGIDREKTVFLYNDGHCGHADPLIALDYGIQQGKVKDGDLCALVGAGTGYVFGCSIVQWGKAE</sequence>
<comment type="caution">
    <text evidence="3">The sequence shown here is derived from an EMBL/GenBank/DDBJ whole genome shotgun (WGS) entry which is preliminary data.</text>
</comment>
<dbReference type="Gene3D" id="3.40.47.10">
    <property type="match status" value="1"/>
</dbReference>